<protein>
    <submittedName>
        <fullName evidence="3">Vanillin dehydrogenase</fullName>
    </submittedName>
</protein>
<dbReference type="InterPro" id="IPR016163">
    <property type="entry name" value="Ald_DH_C"/>
</dbReference>
<dbReference type="CDD" id="cd07105">
    <property type="entry name" value="ALDH_SaliADH"/>
    <property type="match status" value="1"/>
</dbReference>
<dbReference type="InterPro" id="IPR016162">
    <property type="entry name" value="Ald_DH_N"/>
</dbReference>
<dbReference type="GO" id="GO:0009450">
    <property type="term" value="P:gamma-aminobutyric acid catabolic process"/>
    <property type="evidence" value="ECO:0007669"/>
    <property type="project" value="TreeGrafter"/>
</dbReference>
<reference evidence="3" key="1">
    <citation type="journal article" date="2021" name="Nat. Commun.">
        <title>Genetic determinants of endophytism in the Arabidopsis root mycobiome.</title>
        <authorList>
            <person name="Mesny F."/>
            <person name="Miyauchi S."/>
            <person name="Thiergart T."/>
            <person name="Pickel B."/>
            <person name="Atanasova L."/>
            <person name="Karlsson M."/>
            <person name="Huettel B."/>
            <person name="Barry K.W."/>
            <person name="Haridas S."/>
            <person name="Chen C."/>
            <person name="Bauer D."/>
            <person name="Andreopoulos W."/>
            <person name="Pangilinan J."/>
            <person name="LaButti K."/>
            <person name="Riley R."/>
            <person name="Lipzen A."/>
            <person name="Clum A."/>
            <person name="Drula E."/>
            <person name="Henrissat B."/>
            <person name="Kohler A."/>
            <person name="Grigoriev I.V."/>
            <person name="Martin F.M."/>
            <person name="Hacquard S."/>
        </authorList>
    </citation>
    <scope>NUCLEOTIDE SEQUENCE</scope>
    <source>
        <strain evidence="3">MPI-SDFR-AT-0120</strain>
    </source>
</reference>
<dbReference type="InterPro" id="IPR015590">
    <property type="entry name" value="Aldehyde_DH_dom"/>
</dbReference>
<proteinExistence type="predicted"/>
<evidence type="ECO:0000256" key="1">
    <source>
        <dbReference type="ARBA" id="ARBA00023002"/>
    </source>
</evidence>
<dbReference type="PANTHER" id="PTHR43353">
    <property type="entry name" value="SUCCINATE-SEMIALDEHYDE DEHYDROGENASE, MITOCHONDRIAL"/>
    <property type="match status" value="1"/>
</dbReference>
<evidence type="ECO:0000313" key="4">
    <source>
        <dbReference type="Proteomes" id="UP000813461"/>
    </source>
</evidence>
<dbReference type="InterPro" id="IPR050740">
    <property type="entry name" value="Aldehyde_DH_Superfamily"/>
</dbReference>
<dbReference type="Proteomes" id="UP000813461">
    <property type="component" value="Unassembled WGS sequence"/>
</dbReference>
<evidence type="ECO:0000259" key="2">
    <source>
        <dbReference type="Pfam" id="PF00171"/>
    </source>
</evidence>
<keyword evidence="4" id="KW-1185">Reference proteome</keyword>
<keyword evidence="1" id="KW-0560">Oxidoreductase</keyword>
<gene>
    <name evidence="3" type="ORF">FB567DRAFT_618519</name>
</gene>
<dbReference type="Pfam" id="PF00171">
    <property type="entry name" value="Aldedh"/>
    <property type="match status" value="1"/>
</dbReference>
<name>A0A8K0R9C8_9PLEO</name>
<dbReference type="AlphaFoldDB" id="A0A8K0R9C8"/>
<dbReference type="InterPro" id="IPR016160">
    <property type="entry name" value="Ald_DH_CS_CYS"/>
</dbReference>
<dbReference type="PANTHER" id="PTHR43353:SF6">
    <property type="entry name" value="CYTOPLASMIC ALDEHYDE DEHYDROGENASE (EUROFUNG)"/>
    <property type="match status" value="1"/>
</dbReference>
<dbReference type="SUPFAM" id="SSF53720">
    <property type="entry name" value="ALDH-like"/>
    <property type="match status" value="1"/>
</dbReference>
<dbReference type="Gene3D" id="3.40.309.10">
    <property type="entry name" value="Aldehyde Dehydrogenase, Chain A, domain 2"/>
    <property type="match status" value="1"/>
</dbReference>
<evidence type="ECO:0000313" key="3">
    <source>
        <dbReference type="EMBL" id="KAH7089412.1"/>
    </source>
</evidence>
<feature type="domain" description="Aldehyde dehydrogenase" evidence="2">
    <location>
        <begin position="33"/>
        <end position="486"/>
    </location>
</feature>
<dbReference type="Gene3D" id="3.40.605.10">
    <property type="entry name" value="Aldehyde Dehydrogenase, Chain A, domain 1"/>
    <property type="match status" value="1"/>
</dbReference>
<accession>A0A8K0R9C8</accession>
<dbReference type="PROSITE" id="PS00070">
    <property type="entry name" value="ALDEHYDE_DEHYDR_CYS"/>
    <property type="match status" value="1"/>
</dbReference>
<dbReference type="OrthoDB" id="310895at2759"/>
<comment type="caution">
    <text evidence="3">The sequence shown here is derived from an EMBL/GenBank/DDBJ whole genome shotgun (WGS) entry which is preliminary data.</text>
</comment>
<dbReference type="InterPro" id="IPR016161">
    <property type="entry name" value="Ald_DH/histidinol_DH"/>
</dbReference>
<dbReference type="EMBL" id="JAGMVJ010000006">
    <property type="protein sequence ID" value="KAH7089412.1"/>
    <property type="molecule type" value="Genomic_DNA"/>
</dbReference>
<dbReference type="GO" id="GO:0004777">
    <property type="term" value="F:succinate-semialdehyde dehydrogenase (NAD+) activity"/>
    <property type="evidence" value="ECO:0007669"/>
    <property type="project" value="TreeGrafter"/>
</dbReference>
<organism evidence="3 4">
    <name type="scientific">Paraphoma chrysanthemicola</name>
    <dbReference type="NCBI Taxonomy" id="798071"/>
    <lineage>
        <taxon>Eukaryota</taxon>
        <taxon>Fungi</taxon>
        <taxon>Dikarya</taxon>
        <taxon>Ascomycota</taxon>
        <taxon>Pezizomycotina</taxon>
        <taxon>Dothideomycetes</taxon>
        <taxon>Pleosporomycetidae</taxon>
        <taxon>Pleosporales</taxon>
        <taxon>Pleosporineae</taxon>
        <taxon>Phaeosphaeriaceae</taxon>
        <taxon>Paraphoma</taxon>
    </lineage>
</organism>
<sequence length="490" mass="52596">MAAIATRRSTTPSALNDQSTIPFWLDGKEVVSSTTFDVCSPLSQSKLYECSSASEEDVSLAIQSAQKAFLTWSQTRPHVKRDIFLRAADEYKRRKDELRHYSLTETGASAAMFDFEHEAAYQACKDVAGLIQIASTGNLPIVAADGGSGAVLYEPFGVVLGIAPWNAPNVLGLRACLQPLAMGNTVVLKGPEAAPATYWGIASVLHGAGLPPGCLNTLYHRTQDAPKITNALISNPLIKKINFTGSTAVGSIIASLSGKHLKPLVLELGGKASAIVCDDADLELAAVQCCLGAFLHAGQVCMATERIVAHSSVIHDFRTALRAAADKLFGEGNIPQLFNQGSVEKNRKLVADALSKGARLVHGNNDSGGLSKTQMRPVILDNVQRGMDMYFTESFGPTVAIYSVDSDEAAIELTNDTEYGLTCAVFTRDLRRAFKIAKRIESGAVHINSMTIHDETALPHGGFKCSGFGRFNGLAGLHEWVRTKTITWQD</sequence>